<feature type="region of interest" description="Disordered" evidence="1">
    <location>
        <begin position="1"/>
        <end position="21"/>
    </location>
</feature>
<dbReference type="AlphaFoldDB" id="A0A1H5UCY1"/>
<sequence length="453" mass="49990">MQTLKRERSTGEAASFRAASPNRPEVVQRELVRRIVSSPTFARSVRLSSLLTHLCDMTLQGRDGELSEQTIGRAVFGRSQDYDSSVDGIVRTQASRLRQRLDLYYEQEGAEESIRLMIPKGGYVPVFAPRRAAEDPHSPAPPEMLRPLIGPALPPEKPAPSLAQRMTSRLPWTLCGVLALALIVLLSLNLHRSPGIPPARHPLWSQMFQPGHPTLVIPADSGLVLSHAIDLRTVPLSEYIVGDYRSPNGTPPDPAMPAQMRALRTDFNGRRYTSIVDLEAAVKLAETAQAAQSSLQVRYARDVRPNDLKDGNIILIGAAEANPWEELFEPNMNFVLKNDYKARVFSVFNRSPLPGELARYDSVNDDPQHQVFGVVAFVPNLSGDGNALIIEGTSMAGTEAAWDFLADDSELLPFLRKIELRGGRIPHFELLLGTQNMGASAVHGNLLAWRVHK</sequence>
<dbReference type="Proteomes" id="UP000236728">
    <property type="component" value="Unassembled WGS sequence"/>
</dbReference>
<evidence type="ECO:0000256" key="1">
    <source>
        <dbReference type="SAM" id="MobiDB-lite"/>
    </source>
</evidence>
<feature type="compositionally biased region" description="Basic and acidic residues" evidence="1">
    <location>
        <begin position="1"/>
        <end position="10"/>
    </location>
</feature>
<evidence type="ECO:0000313" key="3">
    <source>
        <dbReference type="Proteomes" id="UP000236728"/>
    </source>
</evidence>
<dbReference type="EMBL" id="FNVA01000001">
    <property type="protein sequence ID" value="SEF72910.1"/>
    <property type="molecule type" value="Genomic_DNA"/>
</dbReference>
<reference evidence="2 3" key="1">
    <citation type="submission" date="2016-10" db="EMBL/GenBank/DDBJ databases">
        <authorList>
            <person name="de Groot N.N."/>
        </authorList>
    </citation>
    <scope>NUCLEOTIDE SEQUENCE [LARGE SCALE GENOMIC DNA]</scope>
    <source>
        <strain evidence="2 3">DSM 22489</strain>
    </source>
</reference>
<name>A0A1H5UCY1_9BACT</name>
<gene>
    <name evidence="2" type="ORF">SAMN05421819_0970</name>
</gene>
<evidence type="ECO:0000313" key="2">
    <source>
        <dbReference type="EMBL" id="SEF72910.1"/>
    </source>
</evidence>
<evidence type="ECO:0008006" key="4">
    <source>
        <dbReference type="Google" id="ProtNLM"/>
    </source>
</evidence>
<proteinExistence type="predicted"/>
<protein>
    <recommendedName>
        <fullName evidence="4">Adenylate cyclase</fullName>
    </recommendedName>
</protein>
<keyword evidence="3" id="KW-1185">Reference proteome</keyword>
<accession>A0A1H5UCY1</accession>
<dbReference type="RefSeq" id="WP_200821468.1">
    <property type="nucleotide sequence ID" value="NZ_FNVA01000001.1"/>
</dbReference>
<organism evidence="2 3">
    <name type="scientific">Bryocella elongata</name>
    <dbReference type="NCBI Taxonomy" id="863522"/>
    <lineage>
        <taxon>Bacteria</taxon>
        <taxon>Pseudomonadati</taxon>
        <taxon>Acidobacteriota</taxon>
        <taxon>Terriglobia</taxon>
        <taxon>Terriglobales</taxon>
        <taxon>Acidobacteriaceae</taxon>
        <taxon>Bryocella</taxon>
    </lineage>
</organism>